<accession>A0AAV4CHP4</accession>
<name>A0AAV4CHP4_9GAST</name>
<keyword evidence="10" id="KW-1185">Reference proteome</keyword>
<dbReference type="Pfam" id="PF03770">
    <property type="entry name" value="IPK"/>
    <property type="match status" value="1"/>
</dbReference>
<dbReference type="GO" id="GO:0005737">
    <property type="term" value="C:cytoplasm"/>
    <property type="evidence" value="ECO:0007669"/>
    <property type="project" value="TreeGrafter"/>
</dbReference>
<dbReference type="GO" id="GO:0051765">
    <property type="term" value="F:inositol tetrakisphosphate kinase activity"/>
    <property type="evidence" value="ECO:0007669"/>
    <property type="project" value="TreeGrafter"/>
</dbReference>
<evidence type="ECO:0000256" key="4">
    <source>
        <dbReference type="ARBA" id="ARBA00022777"/>
    </source>
</evidence>
<comment type="caution">
    <text evidence="9">The sequence shown here is derived from an EMBL/GenBank/DDBJ whole genome shotgun (WGS) entry which is preliminary data.</text>
</comment>
<evidence type="ECO:0000256" key="5">
    <source>
        <dbReference type="ARBA" id="ARBA00022840"/>
    </source>
</evidence>
<dbReference type="Gene3D" id="3.30.470.160">
    <property type="entry name" value="Inositol polyphosphate kinase"/>
    <property type="match status" value="1"/>
</dbReference>
<evidence type="ECO:0000256" key="8">
    <source>
        <dbReference type="RuleBase" id="RU363090"/>
    </source>
</evidence>
<dbReference type="InterPro" id="IPR038286">
    <property type="entry name" value="IPK_sf"/>
</dbReference>
<reference evidence="9 10" key="1">
    <citation type="journal article" date="2021" name="Elife">
        <title>Chloroplast acquisition without the gene transfer in kleptoplastic sea slugs, Plakobranchus ocellatus.</title>
        <authorList>
            <person name="Maeda T."/>
            <person name="Takahashi S."/>
            <person name="Yoshida T."/>
            <person name="Shimamura S."/>
            <person name="Takaki Y."/>
            <person name="Nagai Y."/>
            <person name="Toyoda A."/>
            <person name="Suzuki Y."/>
            <person name="Arimoto A."/>
            <person name="Ishii H."/>
            <person name="Satoh N."/>
            <person name="Nishiyama T."/>
            <person name="Hasebe M."/>
            <person name="Maruyama T."/>
            <person name="Minagawa J."/>
            <person name="Obokata J."/>
            <person name="Shigenobu S."/>
        </authorList>
    </citation>
    <scope>NUCLEOTIDE SEQUENCE [LARGE SCALE GENOMIC DNA]</scope>
</reference>
<organism evidence="9 10">
    <name type="scientific">Plakobranchus ocellatus</name>
    <dbReference type="NCBI Taxonomy" id="259542"/>
    <lineage>
        <taxon>Eukaryota</taxon>
        <taxon>Metazoa</taxon>
        <taxon>Spiralia</taxon>
        <taxon>Lophotrochozoa</taxon>
        <taxon>Mollusca</taxon>
        <taxon>Gastropoda</taxon>
        <taxon>Heterobranchia</taxon>
        <taxon>Euthyneura</taxon>
        <taxon>Panpulmonata</taxon>
        <taxon>Sacoglossa</taxon>
        <taxon>Placobranchoidea</taxon>
        <taxon>Plakobranchidae</taxon>
        <taxon>Plakobranchus</taxon>
    </lineage>
</organism>
<dbReference type="GO" id="GO:0008440">
    <property type="term" value="F:inositol-1,4,5-trisphosphate 3-kinase activity"/>
    <property type="evidence" value="ECO:0007669"/>
    <property type="project" value="TreeGrafter"/>
</dbReference>
<evidence type="ECO:0000256" key="1">
    <source>
        <dbReference type="ARBA" id="ARBA00007374"/>
    </source>
</evidence>
<evidence type="ECO:0000313" key="9">
    <source>
        <dbReference type="EMBL" id="GFO31310.1"/>
    </source>
</evidence>
<dbReference type="GO" id="GO:0005524">
    <property type="term" value="F:ATP binding"/>
    <property type="evidence" value="ECO:0007669"/>
    <property type="project" value="UniProtKB-KW"/>
</dbReference>
<keyword evidence="5" id="KW-0067">ATP-binding</keyword>
<dbReference type="EMBL" id="BLXT01006392">
    <property type="protein sequence ID" value="GFO31310.1"/>
    <property type="molecule type" value="Genomic_DNA"/>
</dbReference>
<evidence type="ECO:0000256" key="7">
    <source>
        <dbReference type="ARBA" id="ARBA00036525"/>
    </source>
</evidence>
<dbReference type="InterPro" id="IPR005522">
    <property type="entry name" value="IPK"/>
</dbReference>
<dbReference type="PANTHER" id="PTHR12400:SF51">
    <property type="entry name" value="INOSITOL POLYPHOSPHATE MULTIKINASE"/>
    <property type="match status" value="1"/>
</dbReference>
<evidence type="ECO:0000256" key="3">
    <source>
        <dbReference type="ARBA" id="ARBA00022741"/>
    </source>
</evidence>
<evidence type="ECO:0000256" key="6">
    <source>
        <dbReference type="ARBA" id="ARBA00036164"/>
    </source>
</evidence>
<proteinExistence type="inferred from homology"/>
<dbReference type="AlphaFoldDB" id="A0AAV4CHP4"/>
<protein>
    <recommendedName>
        <fullName evidence="8">Kinase</fullName>
        <ecNumber evidence="8">2.7.-.-</ecNumber>
    </recommendedName>
</protein>
<dbReference type="PANTHER" id="PTHR12400">
    <property type="entry name" value="INOSITOL POLYPHOSPHATE KINASE"/>
    <property type="match status" value="1"/>
</dbReference>
<comment type="catalytic activity">
    <reaction evidence="7">
        <text>1D-myo-inositol 1,3,4,6-tetrakisphosphate + ATP = 1D-myo-inositol 1,3,4,5,6-pentakisphosphate + ADP + H(+)</text>
        <dbReference type="Rhea" id="RHEA:12717"/>
        <dbReference type="ChEBI" id="CHEBI:15378"/>
        <dbReference type="ChEBI" id="CHEBI:30616"/>
        <dbReference type="ChEBI" id="CHEBI:57660"/>
        <dbReference type="ChEBI" id="CHEBI:57733"/>
        <dbReference type="ChEBI" id="CHEBI:456216"/>
        <dbReference type="EC" id="2.7.1.140"/>
    </reaction>
</comment>
<dbReference type="Proteomes" id="UP000735302">
    <property type="component" value="Unassembled WGS sequence"/>
</dbReference>
<comment type="catalytic activity">
    <reaction evidence="6">
        <text>1D-myo-inositol 1,4,5-trisphosphate + 2 ATP = 1D-myo-inositol 1,3,4,5,6-pentakisphosphate + 2 ADP + 2 H(+)</text>
        <dbReference type="Rhea" id="RHEA:32359"/>
        <dbReference type="ChEBI" id="CHEBI:15378"/>
        <dbReference type="ChEBI" id="CHEBI:30616"/>
        <dbReference type="ChEBI" id="CHEBI:57733"/>
        <dbReference type="ChEBI" id="CHEBI:203600"/>
        <dbReference type="ChEBI" id="CHEBI:456216"/>
        <dbReference type="EC" id="2.7.1.151"/>
    </reaction>
</comment>
<dbReference type="GO" id="GO:0005634">
    <property type="term" value="C:nucleus"/>
    <property type="evidence" value="ECO:0007669"/>
    <property type="project" value="TreeGrafter"/>
</dbReference>
<sequence>MSDTSELVTKPVPSSYQNGQLGMALKVQAGGHKFIPGKQIPSMIDLGDGFILKAVQKPPKVTFMKLSNLTSGYLRPSVMDLKMGQITYDQNATQEKIASEISKFPPLQKLGFQITGMVIYDPGKDAYETITNKYTRKLTEETIISHGLSLFFRLQKENSRKDVLPQLLQKLQVLENWFSQQKKFSFIASSLLISYDGCQQLNSGKAKPCDEVRLHLIDFAHVFPSTSIDHNVLFGIKKLKGCLQTMLNEVEGINRIV</sequence>
<dbReference type="SUPFAM" id="SSF56104">
    <property type="entry name" value="SAICAR synthase-like"/>
    <property type="match status" value="1"/>
</dbReference>
<evidence type="ECO:0000313" key="10">
    <source>
        <dbReference type="Proteomes" id="UP000735302"/>
    </source>
</evidence>
<comment type="similarity">
    <text evidence="1 8">Belongs to the inositol phosphokinase (IPK) family.</text>
</comment>
<evidence type="ECO:0000256" key="2">
    <source>
        <dbReference type="ARBA" id="ARBA00022679"/>
    </source>
</evidence>
<keyword evidence="3" id="KW-0547">Nucleotide-binding</keyword>
<keyword evidence="4 8" id="KW-0418">Kinase</keyword>
<dbReference type="EC" id="2.7.-.-" evidence="8"/>
<keyword evidence="2 8" id="KW-0808">Transferase</keyword>
<gene>
    <name evidence="9" type="ORF">PoB_005781500</name>
</gene>
<dbReference type="GO" id="GO:0032958">
    <property type="term" value="P:inositol phosphate biosynthetic process"/>
    <property type="evidence" value="ECO:0007669"/>
    <property type="project" value="InterPro"/>
</dbReference>